<evidence type="ECO:0000313" key="3">
    <source>
        <dbReference type="Proteomes" id="UP000232323"/>
    </source>
</evidence>
<feature type="region of interest" description="Disordered" evidence="1">
    <location>
        <begin position="77"/>
        <end position="99"/>
    </location>
</feature>
<feature type="compositionally biased region" description="Polar residues" evidence="1">
    <location>
        <begin position="121"/>
        <end position="135"/>
    </location>
</feature>
<organism evidence="2 3">
    <name type="scientific">Chlamydomonas eustigma</name>
    <dbReference type="NCBI Taxonomy" id="1157962"/>
    <lineage>
        <taxon>Eukaryota</taxon>
        <taxon>Viridiplantae</taxon>
        <taxon>Chlorophyta</taxon>
        <taxon>core chlorophytes</taxon>
        <taxon>Chlorophyceae</taxon>
        <taxon>CS clade</taxon>
        <taxon>Chlamydomonadales</taxon>
        <taxon>Chlamydomonadaceae</taxon>
        <taxon>Chlamydomonas</taxon>
    </lineage>
</organism>
<feature type="compositionally biased region" description="Basic residues" evidence="1">
    <location>
        <begin position="77"/>
        <end position="86"/>
    </location>
</feature>
<evidence type="ECO:0000313" key="2">
    <source>
        <dbReference type="EMBL" id="GAX74035.1"/>
    </source>
</evidence>
<evidence type="ECO:0000256" key="1">
    <source>
        <dbReference type="SAM" id="MobiDB-lite"/>
    </source>
</evidence>
<dbReference type="AlphaFoldDB" id="A0A250WT99"/>
<sequence length="141" mass="15257">MQPKFAKGGKSKKNKARKAAKKTGKKAGSDKNAQMMDTEEGDIPSLDEVDCTLPEASAKQRQRSKMAVKVALKTKVKMLKNSRNKMTKLPNGSSKPGVKTVNKEIRALIQEQVAPKDGKAVSQSLNISSGVQDISQKAMES</sequence>
<feature type="compositionally biased region" description="Acidic residues" evidence="1">
    <location>
        <begin position="37"/>
        <end position="46"/>
    </location>
</feature>
<gene>
    <name evidence="2" type="ORF">CEUSTIGMA_g1485.t1</name>
</gene>
<comment type="caution">
    <text evidence="2">The sequence shown here is derived from an EMBL/GenBank/DDBJ whole genome shotgun (WGS) entry which is preliminary data.</text>
</comment>
<protein>
    <submittedName>
        <fullName evidence="2">Uncharacterized protein</fullName>
    </submittedName>
</protein>
<reference evidence="2 3" key="1">
    <citation type="submission" date="2017-08" db="EMBL/GenBank/DDBJ databases">
        <title>Acidophilic green algal genome provides insights into adaptation to an acidic environment.</title>
        <authorList>
            <person name="Hirooka S."/>
            <person name="Hirose Y."/>
            <person name="Kanesaki Y."/>
            <person name="Higuchi S."/>
            <person name="Fujiwara T."/>
            <person name="Onuma R."/>
            <person name="Era A."/>
            <person name="Ohbayashi R."/>
            <person name="Uzuka A."/>
            <person name="Nozaki H."/>
            <person name="Yoshikawa H."/>
            <person name="Miyagishima S.Y."/>
        </authorList>
    </citation>
    <scope>NUCLEOTIDE SEQUENCE [LARGE SCALE GENOMIC DNA]</scope>
    <source>
        <strain evidence="2 3">NIES-2499</strain>
    </source>
</reference>
<feature type="region of interest" description="Disordered" evidence="1">
    <location>
        <begin position="115"/>
        <end position="141"/>
    </location>
</feature>
<accession>A0A250WT99</accession>
<proteinExistence type="predicted"/>
<feature type="region of interest" description="Disordered" evidence="1">
    <location>
        <begin position="1"/>
        <end position="46"/>
    </location>
</feature>
<dbReference type="EMBL" id="BEGY01000005">
    <property type="protein sequence ID" value="GAX74035.1"/>
    <property type="molecule type" value="Genomic_DNA"/>
</dbReference>
<keyword evidence="3" id="KW-1185">Reference proteome</keyword>
<name>A0A250WT99_9CHLO</name>
<feature type="compositionally biased region" description="Basic residues" evidence="1">
    <location>
        <begin position="7"/>
        <end position="25"/>
    </location>
</feature>
<dbReference type="Proteomes" id="UP000232323">
    <property type="component" value="Unassembled WGS sequence"/>
</dbReference>